<keyword evidence="3" id="KW-1185">Reference proteome</keyword>
<feature type="compositionally biased region" description="Pro residues" evidence="1">
    <location>
        <begin position="10"/>
        <end position="44"/>
    </location>
</feature>
<dbReference type="SUPFAM" id="SSF63829">
    <property type="entry name" value="Calcium-dependent phosphotriesterase"/>
    <property type="match status" value="1"/>
</dbReference>
<protein>
    <submittedName>
        <fullName evidence="2">Uncharacterized protein</fullName>
    </submittedName>
</protein>
<dbReference type="PANTHER" id="PTHR46388">
    <property type="entry name" value="NHL REPEAT-CONTAINING PROTEIN 2"/>
    <property type="match status" value="1"/>
</dbReference>
<dbReference type="PANTHER" id="PTHR46388:SF2">
    <property type="entry name" value="NHL REPEAT-CONTAINING PROTEIN 2"/>
    <property type="match status" value="1"/>
</dbReference>
<evidence type="ECO:0000256" key="1">
    <source>
        <dbReference type="SAM" id="MobiDB-lite"/>
    </source>
</evidence>
<accession>A0ABQ7G793</accession>
<comment type="caution">
    <text evidence="2">The sequence shown here is derived from an EMBL/GenBank/DDBJ whole genome shotgun (WGS) entry which is preliminary data.</text>
</comment>
<organism evidence="2 3">
    <name type="scientific">Dunaliella salina</name>
    <name type="common">Green alga</name>
    <name type="synonym">Protococcus salinus</name>
    <dbReference type="NCBI Taxonomy" id="3046"/>
    <lineage>
        <taxon>Eukaryota</taxon>
        <taxon>Viridiplantae</taxon>
        <taxon>Chlorophyta</taxon>
        <taxon>core chlorophytes</taxon>
        <taxon>Chlorophyceae</taxon>
        <taxon>CS clade</taxon>
        <taxon>Chlamydomonadales</taxon>
        <taxon>Dunaliellaceae</taxon>
        <taxon>Dunaliella</taxon>
    </lineage>
</organism>
<reference evidence="2" key="1">
    <citation type="submission" date="2017-08" db="EMBL/GenBank/DDBJ databases">
        <authorList>
            <person name="Polle J.E."/>
            <person name="Barry K."/>
            <person name="Cushman J."/>
            <person name="Schmutz J."/>
            <person name="Tran D."/>
            <person name="Hathwaick L.T."/>
            <person name="Yim W.C."/>
            <person name="Jenkins J."/>
            <person name="Mckie-Krisberg Z.M."/>
            <person name="Prochnik S."/>
            <person name="Lindquist E."/>
            <person name="Dockter R.B."/>
            <person name="Adam C."/>
            <person name="Molina H."/>
            <person name="Bunkerborg J."/>
            <person name="Jin E."/>
            <person name="Buchheim M."/>
            <person name="Magnuson J."/>
        </authorList>
    </citation>
    <scope>NUCLEOTIDE SEQUENCE</scope>
    <source>
        <strain evidence="2">CCAP 19/18</strain>
    </source>
</reference>
<dbReference type="InterPro" id="IPR011042">
    <property type="entry name" value="6-blade_b-propeller_TolB-like"/>
</dbReference>
<dbReference type="Gene3D" id="2.120.10.30">
    <property type="entry name" value="TolB, C-terminal domain"/>
    <property type="match status" value="2"/>
</dbReference>
<evidence type="ECO:0000313" key="2">
    <source>
        <dbReference type="EMBL" id="KAF5830476.1"/>
    </source>
</evidence>
<gene>
    <name evidence="2" type="ORF">DUNSADRAFT_14533</name>
</gene>
<dbReference type="EMBL" id="MU070038">
    <property type="protein sequence ID" value="KAF5830476.1"/>
    <property type="molecule type" value="Genomic_DNA"/>
</dbReference>
<dbReference type="Proteomes" id="UP000815325">
    <property type="component" value="Unassembled WGS sequence"/>
</dbReference>
<name>A0ABQ7G793_DUNSA</name>
<evidence type="ECO:0000313" key="3">
    <source>
        <dbReference type="Proteomes" id="UP000815325"/>
    </source>
</evidence>
<feature type="region of interest" description="Disordered" evidence="1">
    <location>
        <begin position="1"/>
        <end position="44"/>
    </location>
</feature>
<sequence>MGWPGWLRKCPPPPSTPPSPPPPSPSPRPGPQPTHPDPHSSPPPLPLQYPFVVTLVERQGLGIVVVPSDASPAGTAYFSDLFGNTIRSYDFESMQTSIVRDDLYLPKNFALAPDKPQLLYFVSENQIMTLDLRSYAVEVVAGTGGQGAADGTALEASFVKPRGLAVIEGGRLIIADVYNKKLRELSNGYVSTFTDLVFNPKGLAYDSHSSLLYVVDTACHVAVLDLASMEMHGIAGTHGSCGTEDGRGDVATFKQPGGIVLSHDRSTLYVADYYSIRAIDLTSGDFRRSSYIVSTILPSIGLQIEDVHIDGNGNLVFTDYYGRRVRQLVLGSFSQPNAIHLMLCAEIADFFLHGPTIRYTLCWSCCNLLLL</sequence>
<proteinExistence type="predicted"/>